<dbReference type="AlphaFoldDB" id="A0A4Z2IHT7"/>
<evidence type="ECO:0000256" key="1">
    <source>
        <dbReference type="SAM" id="MobiDB-lite"/>
    </source>
</evidence>
<sequence>MLYLRSWLLEVMSGMEDVLPVASRPPGRPTASRDSVRSAIWIQRAWLPERGAEREENGHQGHQFFTKPPPPDQRWGQDSQRKDILEQRAEGEPIWVRTLSSHCRGPFKCSSIQQGVLVTVCRLETKMYISTSDVRADIASPRRTTRDI</sequence>
<comment type="caution">
    <text evidence="2">The sequence shown here is derived from an EMBL/GenBank/DDBJ whole genome shotgun (WGS) entry which is preliminary data.</text>
</comment>
<feature type="region of interest" description="Disordered" evidence="1">
    <location>
        <begin position="51"/>
        <end position="89"/>
    </location>
</feature>
<gene>
    <name evidence="2" type="ORF">EYF80_012169</name>
</gene>
<dbReference type="EMBL" id="SRLO01000081">
    <property type="protein sequence ID" value="TNN77579.1"/>
    <property type="molecule type" value="Genomic_DNA"/>
</dbReference>
<accession>A0A4Z2IHT7</accession>
<keyword evidence="3" id="KW-1185">Reference proteome</keyword>
<proteinExistence type="predicted"/>
<dbReference type="Proteomes" id="UP000314294">
    <property type="component" value="Unassembled WGS sequence"/>
</dbReference>
<organism evidence="2 3">
    <name type="scientific">Liparis tanakae</name>
    <name type="common">Tanaka's snailfish</name>
    <dbReference type="NCBI Taxonomy" id="230148"/>
    <lineage>
        <taxon>Eukaryota</taxon>
        <taxon>Metazoa</taxon>
        <taxon>Chordata</taxon>
        <taxon>Craniata</taxon>
        <taxon>Vertebrata</taxon>
        <taxon>Euteleostomi</taxon>
        <taxon>Actinopterygii</taxon>
        <taxon>Neopterygii</taxon>
        <taxon>Teleostei</taxon>
        <taxon>Neoteleostei</taxon>
        <taxon>Acanthomorphata</taxon>
        <taxon>Eupercaria</taxon>
        <taxon>Perciformes</taxon>
        <taxon>Cottioidei</taxon>
        <taxon>Cottales</taxon>
        <taxon>Liparidae</taxon>
        <taxon>Liparis</taxon>
    </lineage>
</organism>
<name>A0A4Z2IHT7_9TELE</name>
<reference evidence="2 3" key="1">
    <citation type="submission" date="2019-03" db="EMBL/GenBank/DDBJ databases">
        <title>First draft genome of Liparis tanakae, snailfish: a comprehensive survey of snailfish specific genes.</title>
        <authorList>
            <person name="Kim W."/>
            <person name="Song I."/>
            <person name="Jeong J.-H."/>
            <person name="Kim D."/>
            <person name="Kim S."/>
            <person name="Ryu S."/>
            <person name="Song J.Y."/>
            <person name="Lee S.K."/>
        </authorList>
    </citation>
    <scope>NUCLEOTIDE SEQUENCE [LARGE SCALE GENOMIC DNA]</scope>
    <source>
        <tissue evidence="2">Muscle</tissue>
    </source>
</reference>
<protein>
    <submittedName>
        <fullName evidence="2">Uncharacterized protein</fullName>
    </submittedName>
</protein>
<evidence type="ECO:0000313" key="3">
    <source>
        <dbReference type="Proteomes" id="UP000314294"/>
    </source>
</evidence>
<feature type="compositionally biased region" description="Basic and acidic residues" evidence="1">
    <location>
        <begin position="79"/>
        <end position="89"/>
    </location>
</feature>
<evidence type="ECO:0000313" key="2">
    <source>
        <dbReference type="EMBL" id="TNN77579.1"/>
    </source>
</evidence>